<dbReference type="InterPro" id="IPR021109">
    <property type="entry name" value="Peptidase_aspartic_dom_sf"/>
</dbReference>
<feature type="region of interest" description="Disordered" evidence="1">
    <location>
        <begin position="356"/>
        <end position="397"/>
    </location>
</feature>
<evidence type="ECO:0000313" key="2">
    <source>
        <dbReference type="EMBL" id="KAK1648002.1"/>
    </source>
</evidence>
<dbReference type="PANTHER" id="PTHR35046:SF26">
    <property type="entry name" value="RNA-DIRECTED DNA POLYMERASE"/>
    <property type="match status" value="1"/>
</dbReference>
<dbReference type="AlphaFoldDB" id="A0AAD8WBI2"/>
<evidence type="ECO:0000256" key="1">
    <source>
        <dbReference type="SAM" id="MobiDB-lite"/>
    </source>
</evidence>
<accession>A0AAD8WBI2</accession>
<dbReference type="CDD" id="cd00303">
    <property type="entry name" value="retropepsin_like"/>
    <property type="match status" value="1"/>
</dbReference>
<gene>
    <name evidence="2" type="ORF">QYE76_065807</name>
</gene>
<feature type="region of interest" description="Disordered" evidence="1">
    <location>
        <begin position="37"/>
        <end position="68"/>
    </location>
</feature>
<comment type="caution">
    <text evidence="2">The sequence shown here is derived from an EMBL/GenBank/DDBJ whole genome shotgun (WGS) entry which is preliminary data.</text>
</comment>
<organism evidence="2 3">
    <name type="scientific">Lolium multiflorum</name>
    <name type="common">Italian ryegrass</name>
    <name type="synonym">Lolium perenne subsp. multiflorum</name>
    <dbReference type="NCBI Taxonomy" id="4521"/>
    <lineage>
        <taxon>Eukaryota</taxon>
        <taxon>Viridiplantae</taxon>
        <taxon>Streptophyta</taxon>
        <taxon>Embryophyta</taxon>
        <taxon>Tracheophyta</taxon>
        <taxon>Spermatophyta</taxon>
        <taxon>Magnoliopsida</taxon>
        <taxon>Liliopsida</taxon>
        <taxon>Poales</taxon>
        <taxon>Poaceae</taxon>
        <taxon>BOP clade</taxon>
        <taxon>Pooideae</taxon>
        <taxon>Poodae</taxon>
        <taxon>Poeae</taxon>
        <taxon>Poeae Chloroplast Group 2 (Poeae type)</taxon>
        <taxon>Loliodinae</taxon>
        <taxon>Loliinae</taxon>
        <taxon>Lolium</taxon>
    </lineage>
</organism>
<dbReference type="Proteomes" id="UP001231189">
    <property type="component" value="Unassembled WGS sequence"/>
</dbReference>
<sequence>MGAPAAHSPFGYITPGPPKNHCGAPARGAPAIAQVPPAHPWAGAGNDSWARPESAEAMPGNSAGASAPLVRRQKERIPGAAGNRLFPSSDKSSLVVSRVLTTQSQAIEDQRCNIFQTRASIGGKSMKVIIDGGSFHNFARTELCEKLNLTLHKHPTPYHVQWLSDKCKVKIQHTVTFNFKIGPYEDTIECDVVPMTVCHMLLGRPWQQDKKATHDGRSNTYTFKVNDKKFELRPITPSQIIGDNVKALARAQQHKQHGELRGEGVIHLKESERHKPNMGEIKSVLIATKSELREEQDIPYTIRHHVLIDVFLNKLPLGLPPLQDIQHHIDLIQGATPHQNADGLCVIRYKSRQGAEEKETPLIKEEEEEEEEERRKKKKKKNEKEKVENGTRIERRRPAVDVETTRAMMVNTVEPGTTRAAAGGPLERRPAKPLVARRCGFAGVPPDLYLVGKVWMMPRLVSCGAHTYTLNTSLDRLSGCL</sequence>
<evidence type="ECO:0000313" key="3">
    <source>
        <dbReference type="Proteomes" id="UP001231189"/>
    </source>
</evidence>
<dbReference type="Gene3D" id="2.40.70.10">
    <property type="entry name" value="Acid Proteases"/>
    <property type="match status" value="1"/>
</dbReference>
<feature type="compositionally biased region" description="Basic and acidic residues" evidence="1">
    <location>
        <begin position="382"/>
        <end position="397"/>
    </location>
</feature>
<proteinExistence type="predicted"/>
<reference evidence="2" key="1">
    <citation type="submission" date="2023-07" db="EMBL/GenBank/DDBJ databases">
        <title>A chromosome-level genome assembly of Lolium multiflorum.</title>
        <authorList>
            <person name="Chen Y."/>
            <person name="Copetti D."/>
            <person name="Kolliker R."/>
            <person name="Studer B."/>
        </authorList>
    </citation>
    <scope>NUCLEOTIDE SEQUENCE</scope>
    <source>
        <strain evidence="2">02402/16</strain>
        <tissue evidence="2">Leaf</tissue>
    </source>
</reference>
<protein>
    <submittedName>
        <fullName evidence="2">Uncharacterized protein</fullName>
    </submittedName>
</protein>
<name>A0AAD8WBI2_LOLMU</name>
<keyword evidence="3" id="KW-1185">Reference proteome</keyword>
<dbReference type="EMBL" id="JAUUTY010000004">
    <property type="protein sequence ID" value="KAK1648002.1"/>
    <property type="molecule type" value="Genomic_DNA"/>
</dbReference>
<dbReference type="PANTHER" id="PTHR35046">
    <property type="entry name" value="ZINC KNUCKLE (CCHC-TYPE) FAMILY PROTEIN"/>
    <property type="match status" value="1"/>
</dbReference>